<comment type="caution">
    <text evidence="2">The sequence shown here is derived from an EMBL/GenBank/DDBJ whole genome shotgun (WGS) entry which is preliminary data.</text>
</comment>
<feature type="compositionally biased region" description="Basic residues" evidence="1">
    <location>
        <begin position="35"/>
        <end position="69"/>
    </location>
</feature>
<feature type="region of interest" description="Disordered" evidence="1">
    <location>
        <begin position="1"/>
        <end position="69"/>
    </location>
</feature>
<organism evidence="2 3">
    <name type="scientific">Actinomadura miaoliensis</name>
    <dbReference type="NCBI Taxonomy" id="430685"/>
    <lineage>
        <taxon>Bacteria</taxon>
        <taxon>Bacillati</taxon>
        <taxon>Actinomycetota</taxon>
        <taxon>Actinomycetes</taxon>
        <taxon>Streptosporangiales</taxon>
        <taxon>Thermomonosporaceae</taxon>
        <taxon>Actinomadura</taxon>
    </lineage>
</organism>
<evidence type="ECO:0000256" key="1">
    <source>
        <dbReference type="SAM" id="MobiDB-lite"/>
    </source>
</evidence>
<proteinExistence type="predicted"/>
<dbReference type="EMBL" id="BAAAZG010000016">
    <property type="protein sequence ID" value="GAA4069683.1"/>
    <property type="molecule type" value="Genomic_DNA"/>
</dbReference>
<reference evidence="3" key="1">
    <citation type="journal article" date="2019" name="Int. J. Syst. Evol. Microbiol.">
        <title>The Global Catalogue of Microorganisms (GCM) 10K type strain sequencing project: providing services to taxonomists for standard genome sequencing and annotation.</title>
        <authorList>
            <consortium name="The Broad Institute Genomics Platform"/>
            <consortium name="The Broad Institute Genome Sequencing Center for Infectious Disease"/>
            <person name="Wu L."/>
            <person name="Ma J."/>
        </authorList>
    </citation>
    <scope>NUCLEOTIDE SEQUENCE [LARGE SCALE GENOMIC DNA]</scope>
    <source>
        <strain evidence="3">JCM 16702</strain>
    </source>
</reference>
<evidence type="ECO:0000313" key="2">
    <source>
        <dbReference type="EMBL" id="GAA4069683.1"/>
    </source>
</evidence>
<name>A0ABP7VL86_9ACTN</name>
<gene>
    <name evidence="2" type="ORF">GCM10022214_26240</name>
</gene>
<sequence length="69" mass="7655">MTIERLLLIDGKDVPAQSGRTADDIAPTPASSTHASRRAAPRTFGRRSTPRRKPFPAGRRHHRPRAARC</sequence>
<keyword evidence="3" id="KW-1185">Reference proteome</keyword>
<evidence type="ECO:0000313" key="3">
    <source>
        <dbReference type="Proteomes" id="UP001500683"/>
    </source>
</evidence>
<accession>A0ABP7VL86</accession>
<dbReference type="Proteomes" id="UP001500683">
    <property type="component" value="Unassembled WGS sequence"/>
</dbReference>
<protein>
    <submittedName>
        <fullName evidence="2">Uncharacterized protein</fullName>
    </submittedName>
</protein>